<dbReference type="InterPro" id="IPR016040">
    <property type="entry name" value="NAD(P)-bd_dom"/>
</dbReference>
<dbReference type="EMBL" id="GG693877">
    <property type="protein sequence ID" value="EES52475.1"/>
    <property type="molecule type" value="Genomic_DNA"/>
</dbReference>
<dbReference type="PROSITE" id="PS00061">
    <property type="entry name" value="ADH_SHORT"/>
    <property type="match status" value="1"/>
</dbReference>
<dbReference type="InterPro" id="IPR005888">
    <property type="entry name" value="dTDP_Gluc_deHydtase"/>
</dbReference>
<dbReference type="CDD" id="cd05246">
    <property type="entry name" value="dTDP_GD_SDR_e"/>
    <property type="match status" value="1"/>
</dbReference>
<dbReference type="AlphaFoldDB" id="C6HY30"/>
<dbReference type="PANTHER" id="PTHR43000">
    <property type="entry name" value="DTDP-D-GLUCOSE 4,6-DEHYDRATASE-RELATED"/>
    <property type="match status" value="1"/>
</dbReference>
<keyword evidence="6 7" id="KW-0456">Lyase</keyword>
<dbReference type="GO" id="GO:0009225">
    <property type="term" value="P:nucleotide-sugar metabolic process"/>
    <property type="evidence" value="ECO:0007669"/>
    <property type="project" value="InterPro"/>
</dbReference>
<gene>
    <name evidence="9" type="ORF">UBAL3_94170081</name>
</gene>
<keyword evidence="5" id="KW-0520">NAD</keyword>
<dbReference type="SUPFAM" id="SSF51735">
    <property type="entry name" value="NAD(P)-binding Rossmann-fold domains"/>
    <property type="match status" value="1"/>
</dbReference>
<evidence type="ECO:0000313" key="9">
    <source>
        <dbReference type="EMBL" id="EES52475.1"/>
    </source>
</evidence>
<evidence type="ECO:0000313" key="10">
    <source>
        <dbReference type="Proteomes" id="UP000009374"/>
    </source>
</evidence>
<dbReference type="NCBIfam" id="TIGR01181">
    <property type="entry name" value="dTDP_gluc_dehyt"/>
    <property type="match status" value="1"/>
</dbReference>
<protein>
    <recommendedName>
        <fullName evidence="4 7">dTDP-glucose 4,6-dehydratase</fullName>
        <ecNumber evidence="4 7">4.2.1.46</ecNumber>
    </recommendedName>
</protein>
<dbReference type="Gene3D" id="3.90.25.10">
    <property type="entry name" value="UDP-galactose 4-epimerase, domain 1"/>
    <property type="match status" value="1"/>
</dbReference>
<comment type="similarity">
    <text evidence="3 7">Belongs to the NAD(P)-dependent epimerase/dehydratase family. dTDP-glucose dehydratase subfamily.</text>
</comment>
<dbReference type="Pfam" id="PF16363">
    <property type="entry name" value="GDP_Man_Dehyd"/>
    <property type="match status" value="1"/>
</dbReference>
<proteinExistence type="inferred from homology"/>
<evidence type="ECO:0000256" key="3">
    <source>
        <dbReference type="ARBA" id="ARBA00008178"/>
    </source>
</evidence>
<name>C6HY30_9BACT</name>
<sequence length="366" mass="41163">MPATKDREGQIPTWIVTGGAGFIGANLVHRIRREKKAKVVTFDLLTYAGNLANLDALSHDPDHLFVGGDIRDPKAVAELFLRHRPSGVLHLAAESHVDRSIESPGEFVATNVFGTFVLLDAALRYWEREGRPGDFRFLHVSTDEVYGSLSPSDPPFRETTPYAPNSPYAASKAASDHFVRAYHHTYGLPVVTTNCSNNYGPWQFPEKLIPTVILAALEGRPIPLYGDGENIRDWIYVEDHCEGVLAAFDRGRPGETYAIGAGNPRTNKELVLTLCEILDRLAPRPQGRIRDLITPVPDRPGHDRRYEIDAAKVRRELGWAPAHTFGEALEKTVRWYLEHRPWWEALRQRYDGSRQGTGRKGERTEK</sequence>
<organism evidence="9 10">
    <name type="scientific">Leptospirillum ferrodiazotrophum</name>
    <dbReference type="NCBI Taxonomy" id="412449"/>
    <lineage>
        <taxon>Bacteria</taxon>
        <taxon>Pseudomonadati</taxon>
        <taxon>Nitrospirota</taxon>
        <taxon>Nitrospiria</taxon>
        <taxon>Nitrospirales</taxon>
        <taxon>Nitrospiraceae</taxon>
        <taxon>Leptospirillum</taxon>
    </lineage>
</organism>
<comment type="catalytic activity">
    <reaction evidence="1 7">
        <text>dTDP-alpha-D-glucose = dTDP-4-dehydro-6-deoxy-alpha-D-glucose + H2O</text>
        <dbReference type="Rhea" id="RHEA:17221"/>
        <dbReference type="ChEBI" id="CHEBI:15377"/>
        <dbReference type="ChEBI" id="CHEBI:57477"/>
        <dbReference type="ChEBI" id="CHEBI:57649"/>
        <dbReference type="EC" id="4.2.1.46"/>
    </reaction>
</comment>
<evidence type="ECO:0000256" key="1">
    <source>
        <dbReference type="ARBA" id="ARBA00001539"/>
    </source>
</evidence>
<evidence type="ECO:0000256" key="2">
    <source>
        <dbReference type="ARBA" id="ARBA00001911"/>
    </source>
</evidence>
<dbReference type="EC" id="4.2.1.46" evidence="4 7"/>
<dbReference type="GO" id="GO:0008460">
    <property type="term" value="F:dTDP-glucose 4,6-dehydratase activity"/>
    <property type="evidence" value="ECO:0007669"/>
    <property type="project" value="UniProtKB-EC"/>
</dbReference>
<feature type="domain" description="NAD(P)-binding" evidence="8">
    <location>
        <begin position="15"/>
        <end position="331"/>
    </location>
</feature>
<dbReference type="InterPro" id="IPR020904">
    <property type="entry name" value="Sc_DH/Rdtase_CS"/>
</dbReference>
<evidence type="ECO:0000259" key="8">
    <source>
        <dbReference type="Pfam" id="PF16363"/>
    </source>
</evidence>
<evidence type="ECO:0000256" key="4">
    <source>
        <dbReference type="ARBA" id="ARBA00011990"/>
    </source>
</evidence>
<comment type="cofactor">
    <cofactor evidence="2 7">
        <name>NAD(+)</name>
        <dbReference type="ChEBI" id="CHEBI:57540"/>
    </cofactor>
</comment>
<evidence type="ECO:0000256" key="6">
    <source>
        <dbReference type="ARBA" id="ARBA00023239"/>
    </source>
</evidence>
<evidence type="ECO:0000256" key="5">
    <source>
        <dbReference type="ARBA" id="ARBA00023027"/>
    </source>
</evidence>
<dbReference type="InterPro" id="IPR036291">
    <property type="entry name" value="NAD(P)-bd_dom_sf"/>
</dbReference>
<accession>C6HY30</accession>
<keyword evidence="10" id="KW-1185">Reference proteome</keyword>
<evidence type="ECO:0000256" key="7">
    <source>
        <dbReference type="RuleBase" id="RU004473"/>
    </source>
</evidence>
<dbReference type="Gene3D" id="3.40.50.720">
    <property type="entry name" value="NAD(P)-binding Rossmann-like Domain"/>
    <property type="match status" value="1"/>
</dbReference>
<dbReference type="Proteomes" id="UP000009374">
    <property type="component" value="Unassembled WGS sequence"/>
</dbReference>
<reference evidence="9 10" key="1">
    <citation type="journal article" date="2009" name="Appl. Environ. Microbiol.">
        <title>Community genomic and proteomic analyses of chemoautotrophic iron-oxidizing "Leptospirillum rubarum" (Group II) and "Leptospirillum ferrodiazotrophum" (Group III) bacteria in acid mine drainage biofilms.</title>
        <authorList>
            <person name="Goltsman D.S."/>
            <person name="Denef V.J."/>
            <person name="Singer S.W."/>
            <person name="VerBerkmoes N.C."/>
            <person name="Lefsrud M."/>
            <person name="Mueller R.S."/>
            <person name="Dick G.J."/>
            <person name="Sun C.L."/>
            <person name="Wheeler K.E."/>
            <person name="Zemla A."/>
            <person name="Baker B.J."/>
            <person name="Hauser L."/>
            <person name="Land M."/>
            <person name="Shah M.B."/>
            <person name="Thelen M.P."/>
            <person name="Hettich R.L."/>
            <person name="Banfield J.F."/>
        </authorList>
    </citation>
    <scope>NUCLEOTIDE SEQUENCE [LARGE SCALE GENOMIC DNA]</scope>
</reference>